<dbReference type="AlphaFoldDB" id="A0A7S3D1E3"/>
<sequence>MLKVSGFLLLALALSAAASPSKECNLCLSFTAAAEKVLEDVGNMPFSLLVDIGEVLCKGHENSTILQNCYEFFKANGKLLIDGLMETRTPNGVCNHFGFCNVPEQVHISMEGTPSTQINVMWVTPKNTTTHTVWYGQSEDSLNQMEEGYTTTYTDGGWEGVIHIVELDQLSPLTRYYYVVGDATDGKSKVFSFVTPPTSKEAKPSSSIIVIGDMGADPLADASVKSMTKRVQNGEIDLLVHDGDMSYANGVMRVWDQYLRKIEAISASVPYMVSPGNHENHYQFAAYLHRFTMPWKASGAINNLYHSFDYSNIHFVAFNLEYDLSPSSAQYAWLENDLKVAESRRQNGEIDWIVAYGHRPLYCSNYPEDKSDCWEEAPKFRSWLEGMFAQYGVDLVVGAHEHSYEAIHPVYNTTVDEASISYIDNNHAKRRYTQPKYPVYIVDGSAGCKEFLDVKFKSPAPSWSANHASYYGYGMLNVEGSSRLSFTYIRSEDDAELDYFEIVH</sequence>
<dbReference type="PANTHER" id="PTHR45867">
    <property type="entry name" value="PURPLE ACID PHOSPHATASE"/>
    <property type="match status" value="1"/>
</dbReference>
<dbReference type="EMBL" id="HBIB01009236">
    <property type="protein sequence ID" value="CAE0243619.1"/>
    <property type="molecule type" value="Transcribed_RNA"/>
</dbReference>
<name>A0A7S3D1E3_9EUKA</name>
<evidence type="ECO:0000256" key="5">
    <source>
        <dbReference type="RuleBase" id="RU361203"/>
    </source>
</evidence>
<proteinExistence type="inferred from homology"/>
<keyword evidence="5" id="KW-0378">Hydrolase</keyword>
<evidence type="ECO:0000256" key="4">
    <source>
        <dbReference type="ARBA" id="ARBA00023295"/>
    </source>
</evidence>
<evidence type="ECO:0000313" key="7">
    <source>
        <dbReference type="EMBL" id="CAE0243618.1"/>
    </source>
</evidence>
<comment type="similarity">
    <text evidence="5">Belongs to the metallophosphoesterase superfamily. Purple acid phosphatase family.</text>
</comment>
<dbReference type="InterPro" id="IPR025733">
    <property type="entry name" value="PAPs_C"/>
</dbReference>
<dbReference type="Pfam" id="PF00149">
    <property type="entry name" value="Metallophos"/>
    <property type="match status" value="1"/>
</dbReference>
<comment type="catalytic activity">
    <reaction evidence="5">
        <text>a phosphate monoester + H2O = an alcohol + phosphate</text>
        <dbReference type="Rhea" id="RHEA:15017"/>
        <dbReference type="ChEBI" id="CHEBI:15377"/>
        <dbReference type="ChEBI" id="CHEBI:30879"/>
        <dbReference type="ChEBI" id="CHEBI:43474"/>
        <dbReference type="ChEBI" id="CHEBI:67140"/>
        <dbReference type="EC" id="3.1.3.2"/>
    </reaction>
</comment>
<evidence type="ECO:0000256" key="2">
    <source>
        <dbReference type="ARBA" id="ARBA00023157"/>
    </source>
</evidence>
<keyword evidence="4" id="KW-0326">Glycosidase</keyword>
<evidence type="ECO:0000256" key="3">
    <source>
        <dbReference type="ARBA" id="ARBA00023180"/>
    </source>
</evidence>
<accession>A0A7S3D1E3</accession>
<dbReference type="PROSITE" id="PS50015">
    <property type="entry name" value="SAP_B"/>
    <property type="match status" value="1"/>
</dbReference>
<dbReference type="EC" id="3.1.3.2" evidence="5"/>
<dbReference type="InterPro" id="IPR029052">
    <property type="entry name" value="Metallo-depent_PP-like"/>
</dbReference>
<gene>
    <name evidence="7" type="ORF">PBIL07802_LOCUS5787</name>
    <name evidence="8" type="ORF">PBIL07802_LOCUS5788</name>
</gene>
<dbReference type="InterPro" id="IPR004843">
    <property type="entry name" value="Calcineurin-like_PHP"/>
</dbReference>
<evidence type="ECO:0000259" key="6">
    <source>
        <dbReference type="PROSITE" id="PS50015"/>
    </source>
</evidence>
<dbReference type="SUPFAM" id="SSF56300">
    <property type="entry name" value="Metallo-dependent phosphatases"/>
    <property type="match status" value="1"/>
</dbReference>
<dbReference type="Gene3D" id="1.10.225.10">
    <property type="entry name" value="Saposin-like"/>
    <property type="match status" value="1"/>
</dbReference>
<dbReference type="GO" id="GO:0003993">
    <property type="term" value="F:acid phosphatase activity"/>
    <property type="evidence" value="ECO:0007669"/>
    <property type="project" value="UniProtKB-EC"/>
</dbReference>
<dbReference type="PANTHER" id="PTHR45867:SF3">
    <property type="entry name" value="ACID PHOSPHATASE TYPE 7"/>
    <property type="match status" value="1"/>
</dbReference>
<dbReference type="CDD" id="cd00839">
    <property type="entry name" value="MPP_PAPs"/>
    <property type="match status" value="1"/>
</dbReference>
<dbReference type="EMBL" id="HBIB01009235">
    <property type="protein sequence ID" value="CAE0243618.1"/>
    <property type="molecule type" value="Transcribed_RNA"/>
</dbReference>
<dbReference type="InterPro" id="IPR011001">
    <property type="entry name" value="Saposin-like"/>
</dbReference>
<feature type="domain" description="Saposin B-type" evidence="6">
    <location>
        <begin position="20"/>
        <end position="104"/>
    </location>
</feature>
<dbReference type="InterPro" id="IPR041792">
    <property type="entry name" value="MPP_PAP"/>
</dbReference>
<dbReference type="GO" id="GO:0016798">
    <property type="term" value="F:hydrolase activity, acting on glycosyl bonds"/>
    <property type="evidence" value="ECO:0007669"/>
    <property type="project" value="UniProtKB-KW"/>
</dbReference>
<dbReference type="InterPro" id="IPR008139">
    <property type="entry name" value="SaposinB_dom"/>
</dbReference>
<dbReference type="Pfam" id="PF16656">
    <property type="entry name" value="Pur_ac_phosph_N"/>
    <property type="match status" value="1"/>
</dbReference>
<reference evidence="7" key="1">
    <citation type="submission" date="2021-01" db="EMBL/GenBank/DDBJ databases">
        <authorList>
            <person name="Corre E."/>
            <person name="Pelletier E."/>
            <person name="Niang G."/>
            <person name="Scheremetjew M."/>
            <person name="Finn R."/>
            <person name="Kale V."/>
            <person name="Holt S."/>
            <person name="Cochrane G."/>
            <person name="Meng A."/>
            <person name="Brown T."/>
            <person name="Cohen L."/>
        </authorList>
    </citation>
    <scope>NUCLEOTIDE SEQUENCE</scope>
    <source>
        <strain evidence="7">NIES-2562</strain>
    </source>
</reference>
<dbReference type="Gene3D" id="2.60.40.380">
    <property type="entry name" value="Purple acid phosphatase-like, N-terminal"/>
    <property type="match status" value="1"/>
</dbReference>
<organism evidence="7">
    <name type="scientific">Palpitomonas bilix</name>
    <dbReference type="NCBI Taxonomy" id="652834"/>
    <lineage>
        <taxon>Eukaryota</taxon>
        <taxon>Eukaryota incertae sedis</taxon>
    </lineage>
</organism>
<keyword evidence="3" id="KW-0325">Glycoprotein</keyword>
<evidence type="ECO:0000256" key="1">
    <source>
        <dbReference type="ARBA" id="ARBA00022729"/>
    </source>
</evidence>
<feature type="signal peptide" evidence="5">
    <location>
        <begin position="1"/>
        <end position="18"/>
    </location>
</feature>
<dbReference type="InterPro" id="IPR008963">
    <property type="entry name" value="Purple_acid_Pase-like_N"/>
</dbReference>
<dbReference type="Gene3D" id="3.60.21.10">
    <property type="match status" value="1"/>
</dbReference>
<dbReference type="SUPFAM" id="SSF49363">
    <property type="entry name" value="Purple acid phosphatase, N-terminal domain"/>
    <property type="match status" value="1"/>
</dbReference>
<dbReference type="SMART" id="SM00741">
    <property type="entry name" value="SapB"/>
    <property type="match status" value="1"/>
</dbReference>
<dbReference type="GO" id="GO:0046872">
    <property type="term" value="F:metal ion binding"/>
    <property type="evidence" value="ECO:0007669"/>
    <property type="project" value="InterPro"/>
</dbReference>
<dbReference type="InterPro" id="IPR015914">
    <property type="entry name" value="PAPs_N"/>
</dbReference>
<feature type="chain" id="PRO_5035956916" description="Purple acid phosphatase" evidence="5">
    <location>
        <begin position="19"/>
        <end position="504"/>
    </location>
</feature>
<protein>
    <recommendedName>
        <fullName evidence="5">Purple acid phosphatase</fullName>
        <ecNumber evidence="5">3.1.3.2</ecNumber>
    </recommendedName>
</protein>
<evidence type="ECO:0000313" key="8">
    <source>
        <dbReference type="EMBL" id="CAE0243619.1"/>
    </source>
</evidence>
<keyword evidence="2" id="KW-1015">Disulfide bond</keyword>
<dbReference type="Pfam" id="PF14008">
    <property type="entry name" value="Metallophos_C"/>
    <property type="match status" value="1"/>
</dbReference>
<dbReference type="SUPFAM" id="SSF47862">
    <property type="entry name" value="Saposin"/>
    <property type="match status" value="1"/>
</dbReference>
<keyword evidence="1 5" id="KW-0732">Signal</keyword>